<organism evidence="23 24">
    <name type="scientific">Arthrobacter sulfonylureivorans</name>
    <dbReference type="NCBI Taxonomy" id="2486855"/>
    <lineage>
        <taxon>Bacteria</taxon>
        <taxon>Bacillati</taxon>
        <taxon>Actinomycetota</taxon>
        <taxon>Actinomycetes</taxon>
        <taxon>Micrococcales</taxon>
        <taxon>Micrococcaceae</taxon>
        <taxon>Arthrobacter</taxon>
    </lineage>
</organism>
<evidence type="ECO:0000256" key="15">
    <source>
        <dbReference type="ARBA" id="ARBA00030682"/>
    </source>
</evidence>
<evidence type="ECO:0000256" key="18">
    <source>
        <dbReference type="ARBA" id="ARBA00048002"/>
    </source>
</evidence>
<keyword evidence="24" id="KW-1185">Reference proteome</keyword>
<keyword evidence="6" id="KW-0460">Magnesium</keyword>
<evidence type="ECO:0000256" key="10">
    <source>
        <dbReference type="ARBA" id="ARBA00024596"/>
    </source>
</evidence>
<dbReference type="Gene3D" id="3.90.79.10">
    <property type="entry name" value="Nucleoside Triphosphate Pyrophosphohydrolase"/>
    <property type="match status" value="1"/>
</dbReference>
<dbReference type="CDD" id="cd03427">
    <property type="entry name" value="NUDIX_MTH1_Nudt1"/>
    <property type="match status" value="1"/>
</dbReference>
<evidence type="ECO:0000256" key="19">
    <source>
        <dbReference type="ARBA" id="ARBA00048894"/>
    </source>
</evidence>
<reference evidence="23 24" key="1">
    <citation type="submission" date="2022-03" db="EMBL/GenBank/DDBJ databases">
        <title>Isotopic signatures of nitrous oxide derived from detoxification processes.</title>
        <authorList>
            <person name="Behrendt U."/>
            <person name="Buchen C."/>
            <person name="Well R."/>
            <person name="Ulrich A."/>
            <person name="Rohe L."/>
            <person name="Kolb S."/>
            <person name="Schloter M."/>
            <person name="Horn M.A."/>
            <person name="Augustin J."/>
        </authorList>
    </citation>
    <scope>NUCLEOTIDE SEQUENCE [LARGE SCALE GENOMIC DNA]</scope>
    <source>
        <strain evidence="23 24">S4-C24</strain>
    </source>
</reference>
<accession>A0ABY3W6M4</accession>
<evidence type="ECO:0000256" key="14">
    <source>
        <dbReference type="ARBA" id="ARBA00030634"/>
    </source>
</evidence>
<name>A0ABY3W6M4_9MICC</name>
<dbReference type="InterPro" id="IPR015797">
    <property type="entry name" value="NUDIX_hydrolase-like_dom_sf"/>
</dbReference>
<dbReference type="InterPro" id="IPR000086">
    <property type="entry name" value="NUDIX_hydrolase_dom"/>
</dbReference>
<feature type="domain" description="Nudix hydrolase" evidence="22">
    <location>
        <begin position="1"/>
        <end position="137"/>
    </location>
</feature>
<evidence type="ECO:0000313" key="23">
    <source>
        <dbReference type="EMBL" id="UNK44733.1"/>
    </source>
</evidence>
<keyword evidence="4" id="KW-0479">Metal-binding</keyword>
<evidence type="ECO:0000256" key="16">
    <source>
        <dbReference type="ARBA" id="ARBA00031927"/>
    </source>
</evidence>
<evidence type="ECO:0000256" key="4">
    <source>
        <dbReference type="ARBA" id="ARBA00022723"/>
    </source>
</evidence>
<evidence type="ECO:0000256" key="21">
    <source>
        <dbReference type="ARBA" id="ARBA00053094"/>
    </source>
</evidence>
<proteinExistence type="inferred from homology"/>
<sequence>MTVAVALCFLLREESGHSCVLLGRKKTGFGVGKIVGVGGKLEAGESDGDAACREMQEETGVCVRPGDLERAGRIFFDFPARPAWNMDAALFVARRWSGVPLESAEIAPSWHRVDRLPLGLMWQDAGHWLPLALSGDQPRLRVVMRPDNQTVADVENLDTGHRVAWQF</sequence>
<evidence type="ECO:0000256" key="12">
    <source>
        <dbReference type="ARBA" id="ARBA00026218"/>
    </source>
</evidence>
<evidence type="ECO:0000256" key="3">
    <source>
        <dbReference type="ARBA" id="ARBA00011245"/>
    </source>
</evidence>
<gene>
    <name evidence="23" type="ORF">MNQ99_12205</name>
</gene>
<evidence type="ECO:0000313" key="24">
    <source>
        <dbReference type="Proteomes" id="UP000829069"/>
    </source>
</evidence>
<dbReference type="SUPFAM" id="SSF55811">
    <property type="entry name" value="Nudix"/>
    <property type="match status" value="1"/>
</dbReference>
<dbReference type="EMBL" id="CP093326">
    <property type="protein sequence ID" value="UNK44733.1"/>
    <property type="molecule type" value="Genomic_DNA"/>
</dbReference>
<protein>
    <recommendedName>
        <fullName evidence="12">Oxidized purine nucleoside triphosphate hydrolase</fullName>
        <ecNumber evidence="11">3.6.1.56</ecNumber>
    </recommendedName>
    <alternativeName>
        <fullName evidence="16">2-hydroxy-dATP diphosphatase</fullName>
    </alternativeName>
    <alternativeName>
        <fullName evidence="15">7,8-dihydro-8-oxoguanine triphosphatase</fullName>
    </alternativeName>
    <alternativeName>
        <fullName evidence="14">8-oxo-dGTPase</fullName>
    </alternativeName>
    <alternativeName>
        <fullName evidence="17">Methylated purine nucleoside triphosphate hydrolase</fullName>
    </alternativeName>
    <alternativeName>
        <fullName evidence="13">Nucleoside diphosphate-linked moiety X motif 1</fullName>
    </alternativeName>
</protein>
<dbReference type="PANTHER" id="PTHR43758:SF2">
    <property type="entry name" value="OXIDIZED PURINE NUCLEOSIDE TRIPHOSPHATE HYDROLASE"/>
    <property type="match status" value="1"/>
</dbReference>
<evidence type="ECO:0000256" key="2">
    <source>
        <dbReference type="ARBA" id="ARBA00005582"/>
    </source>
</evidence>
<comment type="catalytic activity">
    <reaction evidence="7">
        <text>8-oxo-dATP + H2O = 8-oxo-dAMP + diphosphate + H(+)</text>
        <dbReference type="Rhea" id="RHEA:65396"/>
        <dbReference type="ChEBI" id="CHEBI:15377"/>
        <dbReference type="ChEBI" id="CHEBI:15378"/>
        <dbReference type="ChEBI" id="CHEBI:33019"/>
        <dbReference type="ChEBI" id="CHEBI:71361"/>
        <dbReference type="ChEBI" id="CHEBI:172871"/>
    </reaction>
    <physiologicalReaction direction="left-to-right" evidence="7">
        <dbReference type="Rhea" id="RHEA:65397"/>
    </physiologicalReaction>
</comment>
<keyword evidence="5" id="KW-0378">Hydrolase</keyword>
<dbReference type="InterPro" id="IPR003563">
    <property type="entry name" value="8ODP"/>
</dbReference>
<comment type="similarity">
    <text evidence="2">Belongs to the Nudix hydrolase family.</text>
</comment>
<evidence type="ECO:0000256" key="9">
    <source>
        <dbReference type="ARBA" id="ARBA00024486"/>
    </source>
</evidence>
<comment type="catalytic activity">
    <reaction evidence="9">
        <text>8-oxo-dGTP + H2O = 8-oxo-dGMP + diphosphate + H(+)</text>
        <dbReference type="Rhea" id="RHEA:31575"/>
        <dbReference type="ChEBI" id="CHEBI:15377"/>
        <dbReference type="ChEBI" id="CHEBI:15378"/>
        <dbReference type="ChEBI" id="CHEBI:33019"/>
        <dbReference type="ChEBI" id="CHEBI:63224"/>
        <dbReference type="ChEBI" id="CHEBI:77896"/>
    </reaction>
    <physiologicalReaction direction="left-to-right" evidence="9">
        <dbReference type="Rhea" id="RHEA:31576"/>
    </physiologicalReaction>
</comment>
<dbReference type="RefSeq" id="WP_127514518.1">
    <property type="nucleotide sequence ID" value="NZ_CP093326.1"/>
</dbReference>
<dbReference type="Proteomes" id="UP000829069">
    <property type="component" value="Chromosome"/>
</dbReference>
<dbReference type="PRINTS" id="PR01403">
    <property type="entry name" value="8OXTPHPHTASE"/>
</dbReference>
<evidence type="ECO:0000256" key="1">
    <source>
        <dbReference type="ARBA" id="ARBA00001946"/>
    </source>
</evidence>
<comment type="cofactor">
    <cofactor evidence="1">
        <name>Mg(2+)</name>
        <dbReference type="ChEBI" id="CHEBI:18420"/>
    </cofactor>
</comment>
<comment type="subunit">
    <text evidence="3">Monomer.</text>
</comment>
<dbReference type="InterPro" id="IPR020084">
    <property type="entry name" value="NUDIX_hydrolase_CS"/>
</dbReference>
<comment type="catalytic activity">
    <reaction evidence="8">
        <text>2-oxo-dATP + H2O = 2-oxo-dAMP + diphosphate + H(+)</text>
        <dbReference type="Rhea" id="RHEA:31583"/>
        <dbReference type="ChEBI" id="CHEBI:15377"/>
        <dbReference type="ChEBI" id="CHEBI:15378"/>
        <dbReference type="ChEBI" id="CHEBI:33019"/>
        <dbReference type="ChEBI" id="CHEBI:63212"/>
        <dbReference type="ChEBI" id="CHEBI:77897"/>
        <dbReference type="EC" id="3.6.1.56"/>
    </reaction>
    <physiologicalReaction direction="left-to-right" evidence="8">
        <dbReference type="Rhea" id="RHEA:31584"/>
    </physiologicalReaction>
</comment>
<evidence type="ECO:0000256" key="20">
    <source>
        <dbReference type="ARBA" id="ARBA00049032"/>
    </source>
</evidence>
<dbReference type="PROSITE" id="PS00893">
    <property type="entry name" value="NUDIX_BOX"/>
    <property type="match status" value="1"/>
</dbReference>
<comment type="catalytic activity">
    <reaction evidence="18">
        <text>N(6)-methyl-ATP + H2O = N(6)-methyl-AMP + diphosphate + H(+)</text>
        <dbReference type="Rhea" id="RHEA:67608"/>
        <dbReference type="ChEBI" id="CHEBI:15377"/>
        <dbReference type="ChEBI" id="CHEBI:15378"/>
        <dbReference type="ChEBI" id="CHEBI:33019"/>
        <dbReference type="ChEBI" id="CHEBI:144842"/>
        <dbReference type="ChEBI" id="CHEBI:172873"/>
    </reaction>
    <physiologicalReaction direction="left-to-right" evidence="18">
        <dbReference type="Rhea" id="RHEA:67609"/>
    </physiologicalReaction>
</comment>
<evidence type="ECO:0000256" key="17">
    <source>
        <dbReference type="ARBA" id="ARBA00032071"/>
    </source>
</evidence>
<evidence type="ECO:0000256" key="5">
    <source>
        <dbReference type="ARBA" id="ARBA00022801"/>
    </source>
</evidence>
<comment type="function">
    <text evidence="21">Oxidized purine nucleoside triphosphate hydrolase which is a prominent sanitizer of the oxidized nucleotide pool. Catalyzes the hydrolysis of 2-oxo-dATP (2-hydroxy-dATP) into 2-oxo-dAMP. Also has a significant hydrolase activity toward 2-oxo-ATP, 8-oxo-dGTP and 8-oxo-dATP. Through the hydrolysis of oxidized purine nucleoside triphosphates, prevents their incorporation into DNA and the subsequent transversions A:T to C:G and G:C to T:A. Also catalyzes the hydrolysis of methylated purine nucleoside triphosphate preventing their integration into DNA. Through this antimutagenic activity protects cells from oxidative stress.</text>
</comment>
<evidence type="ECO:0000256" key="11">
    <source>
        <dbReference type="ARBA" id="ARBA00026103"/>
    </source>
</evidence>
<dbReference type="PROSITE" id="PS51462">
    <property type="entry name" value="NUDIX"/>
    <property type="match status" value="1"/>
</dbReference>
<dbReference type="Pfam" id="PF00293">
    <property type="entry name" value="NUDIX"/>
    <property type="match status" value="1"/>
</dbReference>
<evidence type="ECO:0000256" key="7">
    <source>
        <dbReference type="ARBA" id="ARBA00024448"/>
    </source>
</evidence>
<evidence type="ECO:0000256" key="8">
    <source>
        <dbReference type="ARBA" id="ARBA00024459"/>
    </source>
</evidence>
<evidence type="ECO:0000259" key="22">
    <source>
        <dbReference type="PROSITE" id="PS51462"/>
    </source>
</evidence>
<comment type="catalytic activity">
    <reaction evidence="20">
        <text>N(6)-methyl-dATP + H2O = N(6)-methyl-dAMP + diphosphate + H(+)</text>
        <dbReference type="Rhea" id="RHEA:67604"/>
        <dbReference type="ChEBI" id="CHEBI:15377"/>
        <dbReference type="ChEBI" id="CHEBI:15378"/>
        <dbReference type="ChEBI" id="CHEBI:33019"/>
        <dbReference type="ChEBI" id="CHEBI:169976"/>
        <dbReference type="ChEBI" id="CHEBI:172872"/>
    </reaction>
    <physiologicalReaction direction="left-to-right" evidence="20">
        <dbReference type="Rhea" id="RHEA:67605"/>
    </physiologicalReaction>
</comment>
<comment type="catalytic activity">
    <reaction evidence="19">
        <text>O(6)-methyl-dGTP + H2O = O(6)-methyl-dGMP + diphosphate + H(+)</text>
        <dbReference type="Rhea" id="RHEA:67600"/>
        <dbReference type="ChEBI" id="CHEBI:15377"/>
        <dbReference type="ChEBI" id="CHEBI:15378"/>
        <dbReference type="ChEBI" id="CHEBI:33019"/>
        <dbReference type="ChEBI" id="CHEBI:169974"/>
        <dbReference type="ChEBI" id="CHEBI:169975"/>
    </reaction>
    <physiologicalReaction direction="left-to-right" evidence="19">
        <dbReference type="Rhea" id="RHEA:67601"/>
    </physiologicalReaction>
</comment>
<comment type="catalytic activity">
    <reaction evidence="10">
        <text>2-oxo-ATP + H2O = 2-oxo-AMP + diphosphate + H(+)</text>
        <dbReference type="Rhea" id="RHEA:67392"/>
        <dbReference type="ChEBI" id="CHEBI:15377"/>
        <dbReference type="ChEBI" id="CHEBI:15378"/>
        <dbReference type="ChEBI" id="CHEBI:33019"/>
        <dbReference type="ChEBI" id="CHEBI:71395"/>
        <dbReference type="ChEBI" id="CHEBI:172878"/>
    </reaction>
    <physiologicalReaction direction="left-to-right" evidence="10">
        <dbReference type="Rhea" id="RHEA:67393"/>
    </physiologicalReaction>
</comment>
<evidence type="ECO:0000256" key="6">
    <source>
        <dbReference type="ARBA" id="ARBA00022842"/>
    </source>
</evidence>
<dbReference type="EC" id="3.6.1.56" evidence="11"/>
<evidence type="ECO:0000256" key="13">
    <source>
        <dbReference type="ARBA" id="ARBA00029673"/>
    </source>
</evidence>
<dbReference type="PANTHER" id="PTHR43758">
    <property type="entry name" value="7,8-DIHYDRO-8-OXOGUANINE TRIPHOSPHATASE"/>
    <property type="match status" value="1"/>
</dbReference>